<sequence>MNRQKLLLLGNLKEHKYSFLDSPIIQADVNVYEVPFATEPTKGEHSLESCENCRKHRLTLIDEINEIVKDFPNCCDNHKNLNNKGYFNITDFNGIAEMIADKVLYSYHHIINNLDSEDWYSDIIAYLNYSIESFGKMPSDCGEPFQLSTFYSALMRLLKNIEKEIKSDKITIVEVRTRMNKVIKLIDIENEPLEEVNRTDFNLLLTKYDEWFKAFPFDLPYFRNLKPKFKRVIPLQTGRTRYNKYLGTTENEKHTNESLTVYLLQITQNIISNINGATLYEKGLLSNTDKIDIDLLVQHRKLQALELSKMPNSKSEDYIKVLKKWFKQEMRFIKKITPKLKDLPPSQPDFTFINNFDQVEANKVYEYFFDKLVKTKYIDETTLQDYLISAFQEKQKPNRRITIHNKSTNKKVQEVFYNYYKDIAGKPYGKQQNYVELLGNYFIGFDTKKLITNFSKTY</sequence>
<dbReference type="AlphaFoldDB" id="A0A9X1U3X2"/>
<evidence type="ECO:0000313" key="2">
    <source>
        <dbReference type="Proteomes" id="UP001139461"/>
    </source>
</evidence>
<proteinExistence type="predicted"/>
<keyword evidence="2" id="KW-1185">Reference proteome</keyword>
<gene>
    <name evidence="1" type="ORF">K8089_13240</name>
</gene>
<dbReference type="RefSeq" id="WP_237603772.1">
    <property type="nucleotide sequence ID" value="NZ_JAIRBA010000030.1"/>
</dbReference>
<accession>A0A9X1U3X2</accession>
<name>A0A9X1U3X2_9FLAO</name>
<reference evidence="1" key="1">
    <citation type="submission" date="2021-09" db="EMBL/GenBank/DDBJ databases">
        <title>Genome of Aequorivita sp. strain F47161.</title>
        <authorList>
            <person name="Wang Y."/>
        </authorList>
    </citation>
    <scope>NUCLEOTIDE SEQUENCE</scope>
    <source>
        <strain evidence="1">F47161</strain>
    </source>
</reference>
<dbReference type="EMBL" id="JAIRBA010000030">
    <property type="protein sequence ID" value="MCG2419988.1"/>
    <property type="molecule type" value="Genomic_DNA"/>
</dbReference>
<comment type="caution">
    <text evidence="1">The sequence shown here is derived from an EMBL/GenBank/DDBJ whole genome shotgun (WGS) entry which is preliminary data.</text>
</comment>
<evidence type="ECO:0000313" key="1">
    <source>
        <dbReference type="EMBL" id="MCG2419988.1"/>
    </source>
</evidence>
<dbReference type="Proteomes" id="UP001139461">
    <property type="component" value="Unassembled WGS sequence"/>
</dbReference>
<organism evidence="1 2">
    <name type="scientific">Aequorivita vitellina</name>
    <dbReference type="NCBI Taxonomy" id="2874475"/>
    <lineage>
        <taxon>Bacteria</taxon>
        <taxon>Pseudomonadati</taxon>
        <taxon>Bacteroidota</taxon>
        <taxon>Flavobacteriia</taxon>
        <taxon>Flavobacteriales</taxon>
        <taxon>Flavobacteriaceae</taxon>
        <taxon>Aequorivita</taxon>
    </lineage>
</organism>
<protein>
    <submittedName>
        <fullName evidence="1">Uncharacterized protein</fullName>
    </submittedName>
</protein>